<dbReference type="GO" id="GO:0103118">
    <property type="term" value="F:UDP-3-O-[(3R)-3-hydroxyacyl]-glucosamine N-acyltransferase activity"/>
    <property type="evidence" value="ECO:0007669"/>
    <property type="project" value="UniProtKB-EC"/>
</dbReference>
<dbReference type="InterPro" id="IPR020573">
    <property type="entry name" value="UDP_GlcNAc_AcTrfase_non-rep"/>
</dbReference>
<dbReference type="UniPathway" id="UPA00973"/>
<dbReference type="HOGENOM" id="CLU_049865_0_0_10"/>
<dbReference type="Gene3D" id="2.160.10.10">
    <property type="entry name" value="Hexapeptide repeat proteins"/>
    <property type="match status" value="1"/>
</dbReference>
<gene>
    <name evidence="7" type="primary">lpxD</name>
    <name evidence="9" type="ORF">HMPREF9944_00107</name>
</gene>
<comment type="catalytic activity">
    <reaction evidence="7">
        <text>a UDP-3-O-[(3R)-3-hydroxyacyl]-alpha-D-glucosamine + a (3R)-hydroxyacyl-[ACP] = a UDP-2-N,3-O-bis[(3R)-3-hydroxyacyl]-alpha-D-glucosamine + holo-[ACP] + H(+)</text>
        <dbReference type="Rhea" id="RHEA:53836"/>
        <dbReference type="Rhea" id="RHEA-COMP:9685"/>
        <dbReference type="Rhea" id="RHEA-COMP:9945"/>
        <dbReference type="ChEBI" id="CHEBI:15378"/>
        <dbReference type="ChEBI" id="CHEBI:64479"/>
        <dbReference type="ChEBI" id="CHEBI:78827"/>
        <dbReference type="ChEBI" id="CHEBI:137740"/>
        <dbReference type="ChEBI" id="CHEBI:137748"/>
        <dbReference type="EC" id="2.3.1.191"/>
    </reaction>
</comment>
<evidence type="ECO:0000256" key="2">
    <source>
        <dbReference type="ARBA" id="ARBA00022556"/>
    </source>
</evidence>
<dbReference type="EMBL" id="AGEK01000008">
    <property type="protein sequence ID" value="EHO74584.1"/>
    <property type="molecule type" value="Genomic_DNA"/>
</dbReference>
<comment type="caution">
    <text evidence="9">The sequence shown here is derived from an EMBL/GenBank/DDBJ whole genome shotgun (WGS) entry which is preliminary data.</text>
</comment>
<dbReference type="NCBIfam" id="NF002060">
    <property type="entry name" value="PRK00892.1"/>
    <property type="match status" value="1"/>
</dbReference>
<dbReference type="NCBIfam" id="TIGR01853">
    <property type="entry name" value="lipid_A_lpxD"/>
    <property type="match status" value="1"/>
</dbReference>
<dbReference type="GO" id="GO:0016020">
    <property type="term" value="C:membrane"/>
    <property type="evidence" value="ECO:0007669"/>
    <property type="project" value="GOC"/>
</dbReference>
<keyword evidence="6 7" id="KW-0012">Acyltransferase</keyword>
<keyword evidence="2 7" id="KW-0441">Lipid A biosynthesis</keyword>
<comment type="function">
    <text evidence="7">Catalyzes the N-acylation of UDP-3-O-acylglucosamine using 3-hydroxyacyl-ACP as the acyl donor. Is involved in the biosynthesis of lipid A, a phosphorylated glycolipid that anchors the lipopolysaccharide to the outer membrane of the cell.</text>
</comment>
<protein>
    <recommendedName>
        <fullName evidence="7">UDP-3-O-acylglucosamine N-acyltransferase</fullName>
        <ecNumber evidence="7">2.3.1.191</ecNumber>
    </recommendedName>
</protein>
<evidence type="ECO:0000259" key="8">
    <source>
        <dbReference type="Pfam" id="PF04613"/>
    </source>
</evidence>
<dbReference type="Proteomes" id="UP000003167">
    <property type="component" value="Unassembled WGS sequence"/>
</dbReference>
<keyword evidence="3 7" id="KW-0808">Transferase</keyword>
<feature type="active site" description="Proton acceptor" evidence="7">
    <location>
        <position position="279"/>
    </location>
</feature>
<evidence type="ECO:0000256" key="6">
    <source>
        <dbReference type="ARBA" id="ARBA00023315"/>
    </source>
</evidence>
<comment type="similarity">
    <text evidence="7">Belongs to the transferase hexapeptide repeat family. LpxD subfamily.</text>
</comment>
<dbReference type="InterPro" id="IPR011004">
    <property type="entry name" value="Trimer_LpxA-like_sf"/>
</dbReference>
<evidence type="ECO:0000256" key="1">
    <source>
        <dbReference type="ARBA" id="ARBA00022516"/>
    </source>
</evidence>
<proteinExistence type="inferred from homology"/>
<evidence type="ECO:0000313" key="10">
    <source>
        <dbReference type="Proteomes" id="UP000003167"/>
    </source>
</evidence>
<dbReference type="SUPFAM" id="SSF51161">
    <property type="entry name" value="Trimeric LpxA-like enzymes"/>
    <property type="match status" value="1"/>
</dbReference>
<comment type="subunit">
    <text evidence="7">Homotrimer.</text>
</comment>
<dbReference type="InterPro" id="IPR001451">
    <property type="entry name" value="Hexapep"/>
</dbReference>
<feature type="domain" description="UDP-3-O-[3-hydroxymyristoyl] glucosamine N-acyltransferase non-repeat region" evidence="8">
    <location>
        <begin position="60"/>
        <end position="128"/>
    </location>
</feature>
<evidence type="ECO:0000256" key="7">
    <source>
        <dbReference type="HAMAP-Rule" id="MF_00523"/>
    </source>
</evidence>
<dbReference type="Pfam" id="PF04613">
    <property type="entry name" value="LpxD"/>
    <property type="match status" value="1"/>
</dbReference>
<dbReference type="InterPro" id="IPR007691">
    <property type="entry name" value="LpxD"/>
</dbReference>
<keyword evidence="10" id="KW-1185">Reference proteome</keyword>
<dbReference type="PANTHER" id="PTHR43378">
    <property type="entry name" value="UDP-3-O-ACYLGLUCOSAMINE N-ACYLTRANSFERASE"/>
    <property type="match status" value="1"/>
</dbReference>
<evidence type="ECO:0000256" key="4">
    <source>
        <dbReference type="ARBA" id="ARBA00022737"/>
    </source>
</evidence>
<reference evidence="9 10" key="1">
    <citation type="submission" date="2011-12" db="EMBL/GenBank/DDBJ databases">
        <title>The Genome Sequence of Prevotella maculosa OT 289.</title>
        <authorList>
            <consortium name="The Broad Institute Genome Sequencing Platform"/>
            <person name="Earl A."/>
            <person name="Ward D."/>
            <person name="Feldgarden M."/>
            <person name="Gevers D."/>
            <person name="Izard J."/>
            <person name="Blanton J.M."/>
            <person name="Mathney J."/>
            <person name="Tanner A.C."/>
            <person name="Dewhirst F.E."/>
            <person name="Young S.K."/>
            <person name="Zeng Q."/>
            <person name="Gargeya S."/>
            <person name="Fitzgerald M."/>
            <person name="Haas B."/>
            <person name="Abouelleil A."/>
            <person name="Alvarado L."/>
            <person name="Arachchi H.M."/>
            <person name="Berlin A."/>
            <person name="Chapman S.B."/>
            <person name="Gearin G."/>
            <person name="Goldberg J."/>
            <person name="Griggs A."/>
            <person name="Gujja S."/>
            <person name="Hansen M."/>
            <person name="Heiman D."/>
            <person name="Howarth C."/>
            <person name="Larimer J."/>
            <person name="Lui A."/>
            <person name="MacDonald P.J.P."/>
            <person name="McCowen C."/>
            <person name="Montmayeur A."/>
            <person name="Murphy C."/>
            <person name="Neiman D."/>
            <person name="Pearson M."/>
            <person name="Priest M."/>
            <person name="Roberts A."/>
            <person name="Saif S."/>
            <person name="Shea T."/>
            <person name="Sisk P."/>
            <person name="Stolte C."/>
            <person name="Sykes S."/>
            <person name="Wortman J."/>
            <person name="Nusbaum C."/>
            <person name="Birren B."/>
        </authorList>
    </citation>
    <scope>NUCLEOTIDE SEQUENCE [LARGE SCALE GENOMIC DNA]</scope>
    <source>
        <strain evidence="9 10">OT 289</strain>
    </source>
</reference>
<name>H1HIW3_9BACT</name>
<keyword evidence="4 7" id="KW-0677">Repeat</keyword>
<accession>H1HIW3</accession>
<dbReference type="EC" id="2.3.1.191" evidence="7"/>
<dbReference type="Pfam" id="PF00132">
    <property type="entry name" value="Hexapep"/>
    <property type="match status" value="3"/>
</dbReference>
<dbReference type="GO" id="GO:0016410">
    <property type="term" value="F:N-acyltransferase activity"/>
    <property type="evidence" value="ECO:0007669"/>
    <property type="project" value="InterPro"/>
</dbReference>
<sequence length="384" mass="41692">MNPYVEKSFTDTSKYWPYLLRYGLILLYLQNILEQDIDMEFTAKQIARLIQGHIEGDENATVNAFAKIEEGVAGAISFLANPKYIHYLYETKSTIVLVDESITIEKPVHTTIIKVANARDCVAKLLQLYENGMRQKKTGIDSLAFISASAKLGKDVYVGPFAYIGDGVVIGDGCQIYPNVVISEQVTVGNDCIIYPNVTLYVGVKIGNCVTIHAGSVIGADGFGFAPNGDGYDKIPQIGTVEIGDNVEIGANSCIDRSTMGSTKIHKGVKLDNLVQIGHNVEVGENTVMSAQVGVAGSTKIGKWCMFGGQVGVAGHIEIGDKVFLGAQSGVPGSLKSNQALIGTPPMEKLPYFKSQALFQRLPEMYKELNALKKEIEEIKKQRS</sequence>
<evidence type="ECO:0000256" key="5">
    <source>
        <dbReference type="ARBA" id="ARBA00023098"/>
    </source>
</evidence>
<dbReference type="CDD" id="cd03352">
    <property type="entry name" value="LbH_LpxD"/>
    <property type="match status" value="1"/>
</dbReference>
<dbReference type="GO" id="GO:0009245">
    <property type="term" value="P:lipid A biosynthetic process"/>
    <property type="evidence" value="ECO:0007669"/>
    <property type="project" value="UniProtKB-UniRule"/>
</dbReference>
<dbReference type="AlphaFoldDB" id="H1HIW3"/>
<comment type="pathway">
    <text evidence="7">Bacterial outer membrane biogenesis; LPS lipid A biosynthesis.</text>
</comment>
<dbReference type="STRING" id="999422.HMPREF9944_00107"/>
<evidence type="ECO:0000256" key="3">
    <source>
        <dbReference type="ARBA" id="ARBA00022679"/>
    </source>
</evidence>
<keyword evidence="5 7" id="KW-0443">Lipid metabolism</keyword>
<dbReference type="Pfam" id="PF14602">
    <property type="entry name" value="Hexapep_2"/>
    <property type="match status" value="2"/>
</dbReference>
<keyword evidence="1 7" id="KW-0444">Lipid biosynthesis</keyword>
<evidence type="ECO:0000313" key="9">
    <source>
        <dbReference type="EMBL" id="EHO74584.1"/>
    </source>
</evidence>
<dbReference type="PANTHER" id="PTHR43378:SF2">
    <property type="entry name" value="UDP-3-O-ACYLGLUCOSAMINE N-ACYLTRANSFERASE 1, MITOCHONDRIAL-RELATED"/>
    <property type="match status" value="1"/>
</dbReference>
<dbReference type="PATRIC" id="fig|999422.3.peg.100"/>
<dbReference type="Gene3D" id="3.40.1390.10">
    <property type="entry name" value="MurE/MurF, N-terminal domain"/>
    <property type="match status" value="1"/>
</dbReference>
<organism evidence="9 10">
    <name type="scientific">Segatella maculosa OT 289</name>
    <dbReference type="NCBI Taxonomy" id="999422"/>
    <lineage>
        <taxon>Bacteria</taxon>
        <taxon>Pseudomonadati</taxon>
        <taxon>Bacteroidota</taxon>
        <taxon>Bacteroidia</taxon>
        <taxon>Bacteroidales</taxon>
        <taxon>Prevotellaceae</taxon>
        <taxon>Segatella</taxon>
    </lineage>
</organism>
<dbReference type="HAMAP" id="MF_00523">
    <property type="entry name" value="LpxD"/>
    <property type="match status" value="1"/>
</dbReference>